<dbReference type="Pfam" id="PF07733">
    <property type="entry name" value="DNA_pol3_alpha"/>
    <property type="match status" value="1"/>
</dbReference>
<dbReference type="InterPro" id="IPR012340">
    <property type="entry name" value="NA-bd_OB-fold"/>
</dbReference>
<evidence type="ECO:0000256" key="6">
    <source>
        <dbReference type="ARBA" id="ARBA00022705"/>
    </source>
</evidence>
<keyword evidence="6" id="KW-0235">DNA replication</keyword>
<dbReference type="InterPro" id="IPR011708">
    <property type="entry name" value="DNA_pol3_alpha_NTPase_dom"/>
</dbReference>
<organism evidence="10 11">
    <name type="scientific">Candidatus Woesebacteria bacterium RIFCSPLOWO2_01_FULL_39_21</name>
    <dbReference type="NCBI Taxonomy" id="1802519"/>
    <lineage>
        <taxon>Bacteria</taxon>
        <taxon>Candidatus Woeseibacteriota</taxon>
    </lineage>
</organism>
<dbReference type="CDD" id="cd04485">
    <property type="entry name" value="DnaE_OBF"/>
    <property type="match status" value="1"/>
</dbReference>
<evidence type="ECO:0000256" key="8">
    <source>
        <dbReference type="ARBA" id="ARBA00049244"/>
    </source>
</evidence>
<evidence type="ECO:0000256" key="4">
    <source>
        <dbReference type="ARBA" id="ARBA00022679"/>
    </source>
</evidence>
<dbReference type="SUPFAM" id="SSF160975">
    <property type="entry name" value="AF1531-like"/>
    <property type="match status" value="1"/>
</dbReference>
<evidence type="ECO:0000313" key="10">
    <source>
        <dbReference type="EMBL" id="OGM61576.1"/>
    </source>
</evidence>
<dbReference type="Pfam" id="PF17657">
    <property type="entry name" value="DNA_pol3_finger"/>
    <property type="match status" value="1"/>
</dbReference>
<keyword evidence="7" id="KW-0239">DNA-directed DNA polymerase</keyword>
<dbReference type="Pfam" id="PF02811">
    <property type="entry name" value="PHP"/>
    <property type="match status" value="1"/>
</dbReference>
<dbReference type="NCBIfam" id="NF004226">
    <property type="entry name" value="PRK05673.1"/>
    <property type="match status" value="1"/>
</dbReference>
<gene>
    <name evidence="10" type="ORF">A2961_03885</name>
</gene>
<dbReference type="NCBIfam" id="TIGR00594">
    <property type="entry name" value="polc"/>
    <property type="match status" value="1"/>
</dbReference>
<comment type="catalytic activity">
    <reaction evidence="8">
        <text>DNA(n) + a 2'-deoxyribonucleoside 5'-triphosphate = DNA(n+1) + diphosphate</text>
        <dbReference type="Rhea" id="RHEA:22508"/>
        <dbReference type="Rhea" id="RHEA-COMP:17339"/>
        <dbReference type="Rhea" id="RHEA-COMP:17340"/>
        <dbReference type="ChEBI" id="CHEBI:33019"/>
        <dbReference type="ChEBI" id="CHEBI:61560"/>
        <dbReference type="ChEBI" id="CHEBI:173112"/>
        <dbReference type="EC" id="2.7.7.7"/>
    </reaction>
</comment>
<dbReference type="PANTHER" id="PTHR32294">
    <property type="entry name" value="DNA POLYMERASE III SUBUNIT ALPHA"/>
    <property type="match status" value="1"/>
</dbReference>
<evidence type="ECO:0000259" key="9">
    <source>
        <dbReference type="SMART" id="SM00481"/>
    </source>
</evidence>
<dbReference type="Gene3D" id="1.10.10.1600">
    <property type="entry name" value="Bacterial DNA polymerase III alpha subunit, thumb domain"/>
    <property type="match status" value="1"/>
</dbReference>
<evidence type="ECO:0000256" key="3">
    <source>
        <dbReference type="ARBA" id="ARBA00019114"/>
    </source>
</evidence>
<dbReference type="Pfam" id="PF14579">
    <property type="entry name" value="HHH_6"/>
    <property type="match status" value="1"/>
</dbReference>
<dbReference type="PANTHER" id="PTHR32294:SF0">
    <property type="entry name" value="DNA POLYMERASE III SUBUNIT ALPHA"/>
    <property type="match status" value="1"/>
</dbReference>
<dbReference type="Gene3D" id="3.20.20.140">
    <property type="entry name" value="Metal-dependent hydrolases"/>
    <property type="match status" value="1"/>
</dbReference>
<name>A0A1F8BBZ8_9BACT</name>
<accession>A0A1F8BBZ8</accession>
<dbReference type="Gene3D" id="2.40.50.140">
    <property type="entry name" value="Nucleic acid-binding proteins"/>
    <property type="match status" value="1"/>
</dbReference>
<evidence type="ECO:0000256" key="1">
    <source>
        <dbReference type="ARBA" id="ARBA00004496"/>
    </source>
</evidence>
<proteinExistence type="predicted"/>
<dbReference type="SUPFAM" id="SSF89550">
    <property type="entry name" value="PHP domain-like"/>
    <property type="match status" value="1"/>
</dbReference>
<reference evidence="10 11" key="1">
    <citation type="journal article" date="2016" name="Nat. Commun.">
        <title>Thousands of microbial genomes shed light on interconnected biogeochemical processes in an aquifer system.</title>
        <authorList>
            <person name="Anantharaman K."/>
            <person name="Brown C.T."/>
            <person name="Hug L.A."/>
            <person name="Sharon I."/>
            <person name="Castelle C.J."/>
            <person name="Probst A.J."/>
            <person name="Thomas B.C."/>
            <person name="Singh A."/>
            <person name="Wilkins M.J."/>
            <person name="Karaoz U."/>
            <person name="Brodie E.L."/>
            <person name="Williams K.H."/>
            <person name="Hubbard S.S."/>
            <person name="Banfield J.F."/>
        </authorList>
    </citation>
    <scope>NUCLEOTIDE SEQUENCE [LARGE SCALE GENOMIC DNA]</scope>
</reference>
<dbReference type="InterPro" id="IPR016195">
    <property type="entry name" value="Pol/histidinol_Pase-like"/>
</dbReference>
<dbReference type="STRING" id="1802519.A2961_03885"/>
<evidence type="ECO:0000256" key="7">
    <source>
        <dbReference type="ARBA" id="ARBA00022932"/>
    </source>
</evidence>
<dbReference type="GO" id="GO:0005737">
    <property type="term" value="C:cytoplasm"/>
    <property type="evidence" value="ECO:0007669"/>
    <property type="project" value="UniProtKB-SubCell"/>
</dbReference>
<dbReference type="AlphaFoldDB" id="A0A1F8BBZ8"/>
<dbReference type="InterPro" id="IPR004365">
    <property type="entry name" value="NA-bd_OB_tRNA"/>
</dbReference>
<comment type="subcellular location">
    <subcellularLocation>
        <location evidence="1">Cytoplasm</location>
    </subcellularLocation>
</comment>
<keyword evidence="4" id="KW-0808">Transferase</keyword>
<dbReference type="InterPro" id="IPR040982">
    <property type="entry name" value="DNA_pol3_finger"/>
</dbReference>
<dbReference type="GO" id="GO:0003887">
    <property type="term" value="F:DNA-directed DNA polymerase activity"/>
    <property type="evidence" value="ECO:0007669"/>
    <property type="project" value="UniProtKB-KW"/>
</dbReference>
<dbReference type="EMBL" id="MGHF01000035">
    <property type="protein sequence ID" value="OGM61576.1"/>
    <property type="molecule type" value="Genomic_DNA"/>
</dbReference>
<dbReference type="EC" id="2.7.7.7" evidence="2"/>
<dbReference type="InterPro" id="IPR004805">
    <property type="entry name" value="DnaE2/DnaE/PolC"/>
</dbReference>
<dbReference type="GO" id="GO:0008408">
    <property type="term" value="F:3'-5' exonuclease activity"/>
    <property type="evidence" value="ECO:0007669"/>
    <property type="project" value="InterPro"/>
</dbReference>
<evidence type="ECO:0000313" key="11">
    <source>
        <dbReference type="Proteomes" id="UP000177082"/>
    </source>
</evidence>
<keyword evidence="5" id="KW-0548">Nucleotidyltransferase</keyword>
<dbReference type="InterPro" id="IPR041931">
    <property type="entry name" value="DNA_pol3_alpha_thumb_dom"/>
</dbReference>
<evidence type="ECO:0000256" key="2">
    <source>
        <dbReference type="ARBA" id="ARBA00012417"/>
    </source>
</evidence>
<dbReference type="CDD" id="cd12113">
    <property type="entry name" value="PHP_PolIIIA_DnaE3"/>
    <property type="match status" value="1"/>
</dbReference>
<sequence>MIDFVHLHLHTEYSLLDGLSKIRVLTKHIRENGMNSVAITDHGAMYGAIEFYKLVKDAGLKPIIGVEAYTTNVKHTERIERSKIQNFHLLLLAKNLEGYKNLMKLISIAHLEGYYYRPRFDRETLGKYSGGLVCTSACGLGELAQAFVNESYQKAKEIAEWYLNLFGEDYYLEIQRHYYDSFATSTQNQEIKNSLYTMAKNEKITNDGVLKLSRELGIPIVATNDAHYIKKEDATAQDALVCIATGKNVSDIKRLRFIDSPSFWVTTPGQMQELFPDLPDALENSLKIADKCNVEFVLGQWYFPEIEIKDGKKPEEILKDKAQNSLKEKFKKVDKELTDRLEKELEVICKKGYAPYFLIYEDMAQWAKSRQIPINTRGSVAGSLVSFCLGITTIDPIKYVLPFERFLNPFRPSAPDIDIDIADDRREEMIDYLKEKYGKNRVGQICTFGRMLAKASVRDIARVLGFPYSTGDKIAKLTPLGSQGFPMTIERALKDSPELSALYKMDKDAKVIVDLARQIEGNARHVSVHAAGIVIAPKELTEFTPIQYEPNGTKIITQYEMHSCEEIGLVKLDVLGIRNLSILRGAVELARINRTISIDLVKIPLDDKKTFEMLSRGETMGTFQLSGSGMTRYLVELKPERIEDIMAMIALFRPGPIANIPEYIARKKGEKKVTYYHPKMEKFLDKSFGILVYQDDLLFTALEMAGYTWETVDKFRKAVGKKIPEEMAKQHDIFVEGCIKHSSMTKKEAEGLWKLFEPFQGYGFNKAHAASYGMVAYQTSYMKANFPVEYMTALLTAEAKDTDKVSAAINECKRMGIRVLPPDINESSVGFNIEKVENGEEAIRFGLDAIKNVGKAAIEAVLEERSKSKFTSFVDLVRRVDGRRVNKKVLESLIKVGALSKFGNRASLLYSIDTIRDKYRLKSNSPQQGLFGDDLDKIAGPKDFIFPDVDEFNEEELQSFEKQLLGFSLTGKSIFELLGNLEKFATHKINQIEASKNSYNLKIAGLVTDMRVVFTKRKGDEMAFAKVEDDTGTIEVVIFPKVYKTYREVLVSRKPLLVSGKLDTREETPVVLVDSLFLEGETIENNFFIRIPKKASVEKLTSLKNLLLKNPGHTQVILKFEEKNKEYMLPIKVSWTESLARSISDLLEREDLS</sequence>
<evidence type="ECO:0000256" key="5">
    <source>
        <dbReference type="ARBA" id="ARBA00022695"/>
    </source>
</evidence>
<comment type="caution">
    <text evidence="10">The sequence shown here is derived from an EMBL/GenBank/DDBJ whole genome shotgun (WGS) entry which is preliminary data.</text>
</comment>
<dbReference type="InterPro" id="IPR003141">
    <property type="entry name" value="Pol/His_phosphatase_N"/>
</dbReference>
<feature type="domain" description="Polymerase/histidinol phosphatase N-terminal" evidence="9">
    <location>
        <begin position="5"/>
        <end position="72"/>
    </location>
</feature>
<protein>
    <recommendedName>
        <fullName evidence="3">DNA polymerase III subunit alpha</fullName>
        <ecNumber evidence="2">2.7.7.7</ecNumber>
    </recommendedName>
</protein>
<dbReference type="Pfam" id="PF01336">
    <property type="entry name" value="tRNA_anti-codon"/>
    <property type="match status" value="1"/>
</dbReference>
<dbReference type="GO" id="GO:0006260">
    <property type="term" value="P:DNA replication"/>
    <property type="evidence" value="ECO:0007669"/>
    <property type="project" value="UniProtKB-KW"/>
</dbReference>
<dbReference type="InterPro" id="IPR004013">
    <property type="entry name" value="PHP_dom"/>
</dbReference>
<dbReference type="GO" id="GO:0003676">
    <property type="term" value="F:nucleic acid binding"/>
    <property type="evidence" value="ECO:0007669"/>
    <property type="project" value="InterPro"/>
</dbReference>
<dbReference type="Proteomes" id="UP000177082">
    <property type="component" value="Unassembled WGS sequence"/>
</dbReference>
<dbReference type="SMART" id="SM00481">
    <property type="entry name" value="POLIIIAc"/>
    <property type="match status" value="1"/>
</dbReference>
<dbReference type="InterPro" id="IPR029460">
    <property type="entry name" value="DNAPol_HHH"/>
</dbReference>
<dbReference type="Gene3D" id="1.10.150.870">
    <property type="match status" value="1"/>
</dbReference>